<keyword evidence="2" id="KW-1185">Reference proteome</keyword>
<gene>
    <name evidence="1" type="ORF">FHS81_001195</name>
</gene>
<dbReference type="Proteomes" id="UP000537592">
    <property type="component" value="Unassembled WGS sequence"/>
</dbReference>
<name>A0A7W5Z2X3_9HYPH</name>
<dbReference type="EMBL" id="JACICC010000002">
    <property type="protein sequence ID" value="MBB3809125.1"/>
    <property type="molecule type" value="Genomic_DNA"/>
</dbReference>
<accession>A0A7W5Z2X3</accession>
<organism evidence="1 2">
    <name type="scientific">Pseudochelatococcus contaminans</name>
    <dbReference type="NCBI Taxonomy" id="1538103"/>
    <lineage>
        <taxon>Bacteria</taxon>
        <taxon>Pseudomonadati</taxon>
        <taxon>Pseudomonadota</taxon>
        <taxon>Alphaproteobacteria</taxon>
        <taxon>Hyphomicrobiales</taxon>
        <taxon>Chelatococcaceae</taxon>
        <taxon>Pseudochelatococcus</taxon>
    </lineage>
</organism>
<dbReference type="AlphaFoldDB" id="A0A7W5Z2X3"/>
<sequence>MLALLSADAGGVLLYLIDFRRKPVWCLRNTIARTVPGREHLYDFSVDTSP</sequence>
<reference evidence="1 2" key="1">
    <citation type="submission" date="2020-08" db="EMBL/GenBank/DDBJ databases">
        <title>Genomic Encyclopedia of Type Strains, Phase IV (KMG-IV): sequencing the most valuable type-strain genomes for metagenomic binning, comparative biology and taxonomic classification.</title>
        <authorList>
            <person name="Goeker M."/>
        </authorList>
    </citation>
    <scope>NUCLEOTIDE SEQUENCE [LARGE SCALE GENOMIC DNA]</scope>
    <source>
        <strain evidence="1 2">DSM 28760</strain>
    </source>
</reference>
<evidence type="ECO:0000313" key="2">
    <source>
        <dbReference type="Proteomes" id="UP000537592"/>
    </source>
</evidence>
<comment type="caution">
    <text evidence="1">The sequence shown here is derived from an EMBL/GenBank/DDBJ whole genome shotgun (WGS) entry which is preliminary data.</text>
</comment>
<evidence type="ECO:0000313" key="1">
    <source>
        <dbReference type="EMBL" id="MBB3809125.1"/>
    </source>
</evidence>
<proteinExistence type="predicted"/>
<protein>
    <submittedName>
        <fullName evidence="1">Uncharacterized protein</fullName>
    </submittedName>
</protein>